<protein>
    <submittedName>
        <fullName evidence="1">Uncharacterized protein</fullName>
    </submittedName>
</protein>
<evidence type="ECO:0000313" key="1">
    <source>
        <dbReference type="EMBL" id="HIQ64202.1"/>
    </source>
</evidence>
<sequence>MEINLKDASQVTKSIEGRIEAIGSYENEQRQIKIDYNDELAKAYV</sequence>
<gene>
    <name evidence="1" type="ORF">IAC85_00515</name>
</gene>
<organism evidence="1 2">
    <name type="scientific">Candidatus Faecenecus gallistercoris</name>
    <dbReference type="NCBI Taxonomy" id="2840793"/>
    <lineage>
        <taxon>Bacteria</taxon>
        <taxon>Bacillati</taxon>
        <taxon>Bacillota</taxon>
        <taxon>Bacillota incertae sedis</taxon>
        <taxon>Candidatus Faecenecus</taxon>
    </lineage>
</organism>
<reference evidence="1" key="2">
    <citation type="journal article" date="2021" name="PeerJ">
        <title>Extensive microbial diversity within the chicken gut microbiome revealed by metagenomics and culture.</title>
        <authorList>
            <person name="Gilroy R."/>
            <person name="Ravi A."/>
            <person name="Getino M."/>
            <person name="Pursley I."/>
            <person name="Horton D.L."/>
            <person name="Alikhan N.F."/>
            <person name="Baker D."/>
            <person name="Gharbi K."/>
            <person name="Hall N."/>
            <person name="Watson M."/>
            <person name="Adriaenssens E.M."/>
            <person name="Foster-Nyarko E."/>
            <person name="Jarju S."/>
            <person name="Secka A."/>
            <person name="Antonio M."/>
            <person name="Oren A."/>
            <person name="Chaudhuri R.R."/>
            <person name="La Ragione R."/>
            <person name="Hildebrand F."/>
            <person name="Pallen M.J."/>
        </authorList>
    </citation>
    <scope>NUCLEOTIDE SEQUENCE</scope>
    <source>
        <strain evidence="1">CHK165-10780</strain>
    </source>
</reference>
<dbReference type="AlphaFoldDB" id="A0A9D0YY22"/>
<evidence type="ECO:0000313" key="2">
    <source>
        <dbReference type="Proteomes" id="UP000886725"/>
    </source>
</evidence>
<accession>A0A9D0YY22</accession>
<proteinExistence type="predicted"/>
<comment type="caution">
    <text evidence="1">The sequence shown here is derived from an EMBL/GenBank/DDBJ whole genome shotgun (WGS) entry which is preliminary data.</text>
</comment>
<name>A0A9D0YY22_9FIRM</name>
<dbReference type="EMBL" id="DVFU01000012">
    <property type="protein sequence ID" value="HIQ64202.1"/>
    <property type="molecule type" value="Genomic_DNA"/>
</dbReference>
<dbReference type="Proteomes" id="UP000886725">
    <property type="component" value="Unassembled WGS sequence"/>
</dbReference>
<reference evidence="1" key="1">
    <citation type="submission" date="2020-10" db="EMBL/GenBank/DDBJ databases">
        <authorList>
            <person name="Gilroy R."/>
        </authorList>
    </citation>
    <scope>NUCLEOTIDE SEQUENCE</scope>
    <source>
        <strain evidence="1">CHK165-10780</strain>
    </source>
</reference>